<evidence type="ECO:0000313" key="7">
    <source>
        <dbReference type="EMBL" id="REF86277.1"/>
    </source>
</evidence>
<dbReference type="InterPro" id="IPR023346">
    <property type="entry name" value="Lysozyme-like_dom_sf"/>
</dbReference>
<dbReference type="GO" id="GO:0008933">
    <property type="term" value="F:peptidoglycan lytic transglycosylase activity"/>
    <property type="evidence" value="ECO:0007669"/>
    <property type="project" value="InterPro"/>
</dbReference>
<name>A0A3D9YUI8_9HYPH</name>
<comment type="similarity">
    <text evidence="2">Belongs to the virb1 family.</text>
</comment>
<protein>
    <submittedName>
        <fullName evidence="7">Soluble lytic murein transglycosylase</fullName>
    </submittedName>
</protein>
<dbReference type="Proteomes" id="UP000256900">
    <property type="component" value="Unassembled WGS sequence"/>
</dbReference>
<evidence type="ECO:0000256" key="2">
    <source>
        <dbReference type="ARBA" id="ARBA00009387"/>
    </source>
</evidence>
<dbReference type="GO" id="GO:0016020">
    <property type="term" value="C:membrane"/>
    <property type="evidence" value="ECO:0007669"/>
    <property type="project" value="InterPro"/>
</dbReference>
<dbReference type="PROSITE" id="PS00922">
    <property type="entry name" value="TRANSGLYCOSYLASE"/>
    <property type="match status" value="1"/>
</dbReference>
<dbReference type="EMBL" id="QUMO01000003">
    <property type="protein sequence ID" value="REF86277.1"/>
    <property type="molecule type" value="Genomic_DNA"/>
</dbReference>
<keyword evidence="8" id="KW-1185">Reference proteome</keyword>
<comment type="similarity">
    <text evidence="1">Belongs to the transglycosylase Slt family.</text>
</comment>
<reference evidence="7 8" key="1">
    <citation type="submission" date="2018-08" db="EMBL/GenBank/DDBJ databases">
        <title>Genomic Encyclopedia of Type Strains, Phase IV (KMG-IV): sequencing the most valuable type-strain genomes for metagenomic binning, comparative biology and taxonomic classification.</title>
        <authorList>
            <person name="Goeker M."/>
        </authorList>
    </citation>
    <scope>NUCLEOTIDE SEQUENCE [LARGE SCALE GENOMIC DNA]</scope>
    <source>
        <strain evidence="7 8">BW863</strain>
    </source>
</reference>
<comment type="caution">
    <text evidence="7">The sequence shown here is derived from an EMBL/GenBank/DDBJ whole genome shotgun (WGS) entry which is preliminary data.</text>
</comment>
<dbReference type="InterPro" id="IPR000189">
    <property type="entry name" value="Transglyc_AS"/>
</dbReference>
<dbReference type="GO" id="GO:0042597">
    <property type="term" value="C:periplasmic space"/>
    <property type="evidence" value="ECO:0007669"/>
    <property type="project" value="InterPro"/>
</dbReference>
<keyword evidence="5" id="KW-0472">Membrane</keyword>
<proteinExistence type="inferred from homology"/>
<gene>
    <name evidence="7" type="ORF">DES32_2326</name>
</gene>
<dbReference type="Gene3D" id="1.25.20.10">
    <property type="entry name" value="Bacterial muramidases"/>
    <property type="match status" value="1"/>
</dbReference>
<feature type="transmembrane region" description="Helical" evidence="5">
    <location>
        <begin position="12"/>
        <end position="31"/>
    </location>
</feature>
<evidence type="ECO:0000256" key="4">
    <source>
        <dbReference type="SAM" id="MobiDB-lite"/>
    </source>
</evidence>
<keyword evidence="3" id="KW-0732">Signal</keyword>
<feature type="region of interest" description="Disordered" evidence="4">
    <location>
        <begin position="720"/>
        <end position="743"/>
    </location>
</feature>
<keyword evidence="5" id="KW-0812">Transmembrane</keyword>
<dbReference type="RefSeq" id="WP_165204248.1">
    <property type="nucleotide sequence ID" value="NZ_CP025086.1"/>
</dbReference>
<evidence type="ECO:0000313" key="8">
    <source>
        <dbReference type="Proteomes" id="UP000256900"/>
    </source>
</evidence>
<dbReference type="AlphaFoldDB" id="A0A3D9YUI8"/>
<feature type="compositionally biased region" description="Low complexity" evidence="4">
    <location>
        <begin position="720"/>
        <end position="730"/>
    </location>
</feature>
<dbReference type="PANTHER" id="PTHR37423">
    <property type="entry name" value="SOLUBLE LYTIC MUREIN TRANSGLYCOSYLASE-RELATED"/>
    <property type="match status" value="1"/>
</dbReference>
<evidence type="ECO:0000256" key="1">
    <source>
        <dbReference type="ARBA" id="ARBA00007734"/>
    </source>
</evidence>
<dbReference type="Gene3D" id="1.10.530.10">
    <property type="match status" value="1"/>
</dbReference>
<dbReference type="InterPro" id="IPR008258">
    <property type="entry name" value="Transglycosylase_SLT_dom_1"/>
</dbReference>
<organism evidence="7 8">
    <name type="scientific">Methylovirgula ligni</name>
    <dbReference type="NCBI Taxonomy" id="569860"/>
    <lineage>
        <taxon>Bacteria</taxon>
        <taxon>Pseudomonadati</taxon>
        <taxon>Pseudomonadota</taxon>
        <taxon>Alphaproteobacteria</taxon>
        <taxon>Hyphomicrobiales</taxon>
        <taxon>Beijerinckiaceae</taxon>
        <taxon>Methylovirgula</taxon>
    </lineage>
</organism>
<dbReference type="InterPro" id="IPR008939">
    <property type="entry name" value="Lytic_TGlycosylase_superhlx_U"/>
</dbReference>
<keyword evidence="5" id="KW-1133">Transmembrane helix</keyword>
<sequence length="743" mass="81190">MAARRQALRFPWVICGLGLGLAAISFTWLVLPEPDFDGTAPARAHMVSWFGTLLNEAMAGLEQFVESGRAHGPETARQESPPLPPIDIGQQLGLDLTGLREALPYYKAGDLTQGDAQARRATDPIVRTALEWVALRNSRDAGQDRFHAFLIAHPDWPARDFLVRRIETGFYQNHSDPVLIDNFFATHQPQTALGKLAEARALREQGKDAEAQALVRDVWRHSDLLASLEAHVRSEFGAYLSAADYKARADRLLYEEDNAGGLRNAALAGPDEVVLARLLAATNDDTTSDAMFDAVPPDLRHDPAFLYARIHKLRHEDKIAQAAALMLAAPRDPAVLIDGDAWWIERRLLARKLLDAGDPATAYEICNEHAAESNETKIDAEFHTGWIALRFLNDPVRAAHHFDVAAGLAQTPISIARISYWQGRAAEISQTDDADLRAKAFYEKAAERAATYYGQLARARLGLRTIALRSLAAPVPPRPQRDEAVRIVELFFAIGEKDLAMALASSTADHLTSEAQVAALAEVVTAQHNAHDSLIIGKVLAQRGISIDALAYPTYGIPAYTPVENSAPPAIVYAIARQESAFDAHAISSAGARGLMQMILSTAKRTAERVKMDFDAGRLLSDAAFSAKLGAAHLGQLFEEQRGSPILVFAAYNAGGRHVKEWIDAYGDPRTPGVDPIDWVERIPFTETRNYVQRVMENWAMYRASFAALDEAKAETAKSATAKADAAKAAPQTDVALSDPAKF</sequence>
<dbReference type="GO" id="GO:0000270">
    <property type="term" value="P:peptidoglycan metabolic process"/>
    <property type="evidence" value="ECO:0007669"/>
    <property type="project" value="InterPro"/>
</dbReference>
<evidence type="ECO:0000259" key="6">
    <source>
        <dbReference type="Pfam" id="PF01464"/>
    </source>
</evidence>
<dbReference type="CDD" id="cd13401">
    <property type="entry name" value="Slt70-like"/>
    <property type="match status" value="1"/>
</dbReference>
<dbReference type="SUPFAM" id="SSF48435">
    <property type="entry name" value="Bacterial muramidases"/>
    <property type="match status" value="1"/>
</dbReference>
<dbReference type="Pfam" id="PF01464">
    <property type="entry name" value="SLT"/>
    <property type="match status" value="1"/>
</dbReference>
<dbReference type="GO" id="GO:0004553">
    <property type="term" value="F:hydrolase activity, hydrolyzing O-glycosyl compounds"/>
    <property type="evidence" value="ECO:0007669"/>
    <property type="project" value="InterPro"/>
</dbReference>
<dbReference type="SUPFAM" id="SSF53955">
    <property type="entry name" value="Lysozyme-like"/>
    <property type="match status" value="1"/>
</dbReference>
<evidence type="ECO:0000256" key="3">
    <source>
        <dbReference type="ARBA" id="ARBA00022729"/>
    </source>
</evidence>
<accession>A0A3D9YUI8</accession>
<dbReference type="PANTHER" id="PTHR37423:SF2">
    <property type="entry name" value="MEMBRANE-BOUND LYTIC MUREIN TRANSGLYCOSYLASE C"/>
    <property type="match status" value="1"/>
</dbReference>
<evidence type="ECO:0000256" key="5">
    <source>
        <dbReference type="SAM" id="Phobius"/>
    </source>
</evidence>
<feature type="domain" description="Transglycosylase SLT" evidence="6">
    <location>
        <begin position="565"/>
        <end position="667"/>
    </location>
</feature>